<dbReference type="EMBL" id="QGKX02001521">
    <property type="protein sequence ID" value="KAF3506710.1"/>
    <property type="molecule type" value="Genomic_DNA"/>
</dbReference>
<sequence length="175" mass="19903">MGFITKLLIIRLFQVVRRSAEVRPPHDQESRTSCLRFSSIRVRDDFNLSGPGKSHKFGAQARQYAVQAHDRLNEALVPFVTGAIFSLGEVHRLLNLESDYRQGFWSQEPPLLCALVIVAIGYVFWIFFFFLRFIDYGTFDYGESGMLLAPNRINLGAVVMTRRFGVAHSLVVSSE</sequence>
<evidence type="ECO:0000313" key="4">
    <source>
        <dbReference type="Proteomes" id="UP000712600"/>
    </source>
</evidence>
<accession>A0A8S9NVR3</accession>
<keyword evidence="2" id="KW-0732">Signal</keyword>
<feature type="transmembrane region" description="Helical" evidence="1">
    <location>
        <begin position="111"/>
        <end position="134"/>
    </location>
</feature>
<feature type="chain" id="PRO_5035775572" evidence="2">
    <location>
        <begin position="20"/>
        <end position="175"/>
    </location>
</feature>
<keyword evidence="1" id="KW-0472">Membrane</keyword>
<comment type="caution">
    <text evidence="3">The sequence shown here is derived from an EMBL/GenBank/DDBJ whole genome shotgun (WGS) entry which is preliminary data.</text>
</comment>
<reference evidence="3" key="1">
    <citation type="submission" date="2019-12" db="EMBL/GenBank/DDBJ databases">
        <title>Genome sequencing and annotation of Brassica cretica.</title>
        <authorList>
            <person name="Studholme D.J."/>
            <person name="Sarris P."/>
        </authorList>
    </citation>
    <scope>NUCLEOTIDE SEQUENCE</scope>
    <source>
        <strain evidence="3">PFS-109/04</strain>
        <tissue evidence="3">Leaf</tissue>
    </source>
</reference>
<evidence type="ECO:0000313" key="3">
    <source>
        <dbReference type="EMBL" id="KAF3506710.1"/>
    </source>
</evidence>
<keyword evidence="1" id="KW-1133">Transmembrane helix</keyword>
<evidence type="ECO:0000256" key="2">
    <source>
        <dbReference type="SAM" id="SignalP"/>
    </source>
</evidence>
<proteinExistence type="predicted"/>
<protein>
    <submittedName>
        <fullName evidence="3">Uncharacterized protein</fullName>
    </submittedName>
</protein>
<keyword evidence="1" id="KW-0812">Transmembrane</keyword>
<name>A0A8S9NVR3_BRACR</name>
<dbReference type="AlphaFoldDB" id="A0A8S9NVR3"/>
<gene>
    <name evidence="3" type="ORF">F2Q69_00005194</name>
</gene>
<feature type="signal peptide" evidence="2">
    <location>
        <begin position="1"/>
        <end position="19"/>
    </location>
</feature>
<organism evidence="3 4">
    <name type="scientific">Brassica cretica</name>
    <name type="common">Mustard</name>
    <dbReference type="NCBI Taxonomy" id="69181"/>
    <lineage>
        <taxon>Eukaryota</taxon>
        <taxon>Viridiplantae</taxon>
        <taxon>Streptophyta</taxon>
        <taxon>Embryophyta</taxon>
        <taxon>Tracheophyta</taxon>
        <taxon>Spermatophyta</taxon>
        <taxon>Magnoliopsida</taxon>
        <taxon>eudicotyledons</taxon>
        <taxon>Gunneridae</taxon>
        <taxon>Pentapetalae</taxon>
        <taxon>rosids</taxon>
        <taxon>malvids</taxon>
        <taxon>Brassicales</taxon>
        <taxon>Brassicaceae</taxon>
        <taxon>Brassiceae</taxon>
        <taxon>Brassica</taxon>
    </lineage>
</organism>
<dbReference type="Proteomes" id="UP000712600">
    <property type="component" value="Unassembled WGS sequence"/>
</dbReference>
<evidence type="ECO:0000256" key="1">
    <source>
        <dbReference type="SAM" id="Phobius"/>
    </source>
</evidence>